<feature type="transmembrane region" description="Helical" evidence="18">
    <location>
        <begin position="275"/>
        <end position="296"/>
    </location>
</feature>
<keyword evidence="7" id="KW-0808">Transferase</keyword>
<evidence type="ECO:0000256" key="6">
    <source>
        <dbReference type="ARBA" id="ARBA00022553"/>
    </source>
</evidence>
<evidence type="ECO:0000313" key="20">
    <source>
        <dbReference type="EMBL" id="TDK52166.1"/>
    </source>
</evidence>
<dbReference type="Pfam" id="PF00512">
    <property type="entry name" value="HisKA"/>
    <property type="match status" value="1"/>
</dbReference>
<dbReference type="InterPro" id="IPR017055">
    <property type="entry name" value="Sig_transdc_His_kinase_DctB"/>
</dbReference>
<comment type="caution">
    <text evidence="20">The sequence shown here is derived from an EMBL/GenBank/DDBJ whole genome shotgun (WGS) entry which is preliminary data.</text>
</comment>
<gene>
    <name evidence="20" type="ORF">E1832_01940</name>
</gene>
<feature type="domain" description="Histidine kinase" evidence="19">
    <location>
        <begin position="364"/>
        <end position="577"/>
    </location>
</feature>
<evidence type="ECO:0000256" key="9">
    <source>
        <dbReference type="ARBA" id="ARBA00022741"/>
    </source>
</evidence>
<dbReference type="Gene3D" id="1.10.287.130">
    <property type="match status" value="1"/>
</dbReference>
<dbReference type="SMART" id="SM00388">
    <property type="entry name" value="HisKA"/>
    <property type="match status" value="1"/>
</dbReference>
<keyword evidence="21" id="KW-1185">Reference proteome</keyword>
<dbReference type="InterPro" id="IPR004358">
    <property type="entry name" value="Sig_transdc_His_kin-like_C"/>
</dbReference>
<dbReference type="Gene3D" id="3.30.565.10">
    <property type="entry name" value="Histidine kinase-like ATPase, C-terminal domain"/>
    <property type="match status" value="1"/>
</dbReference>
<evidence type="ECO:0000256" key="18">
    <source>
        <dbReference type="SAM" id="Phobius"/>
    </source>
</evidence>
<keyword evidence="12 18" id="KW-1133">Transmembrane helix</keyword>
<dbReference type="Gene3D" id="3.30.450.20">
    <property type="entry name" value="PAS domain"/>
    <property type="match status" value="1"/>
</dbReference>
<evidence type="ECO:0000259" key="19">
    <source>
        <dbReference type="PROSITE" id="PS50109"/>
    </source>
</evidence>
<dbReference type="EC" id="2.7.13.3" evidence="3"/>
<evidence type="ECO:0000256" key="16">
    <source>
        <dbReference type="ARBA" id="ARBA00073143"/>
    </source>
</evidence>
<evidence type="ECO:0000256" key="11">
    <source>
        <dbReference type="ARBA" id="ARBA00022840"/>
    </source>
</evidence>
<dbReference type="Proteomes" id="UP000295301">
    <property type="component" value="Unassembled WGS sequence"/>
</dbReference>
<keyword evidence="13" id="KW-0902">Two-component regulatory system</keyword>
<dbReference type="GO" id="GO:0005886">
    <property type="term" value="C:plasma membrane"/>
    <property type="evidence" value="ECO:0007669"/>
    <property type="project" value="UniProtKB-SubCell"/>
</dbReference>
<dbReference type="GO" id="GO:0000155">
    <property type="term" value="F:phosphorelay sensor kinase activity"/>
    <property type="evidence" value="ECO:0007669"/>
    <property type="project" value="InterPro"/>
</dbReference>
<dbReference type="SUPFAM" id="SSF47384">
    <property type="entry name" value="Homodimeric domain of signal transducing histidine kinase"/>
    <property type="match status" value="1"/>
</dbReference>
<dbReference type="GO" id="GO:0005524">
    <property type="term" value="F:ATP binding"/>
    <property type="evidence" value="ECO:0007669"/>
    <property type="project" value="UniProtKB-KW"/>
</dbReference>
<comment type="catalytic activity">
    <reaction evidence="1">
        <text>ATP + protein L-histidine = ADP + protein N-phospho-L-histidine.</text>
        <dbReference type="EC" id="2.7.13.3"/>
    </reaction>
</comment>
<evidence type="ECO:0000256" key="17">
    <source>
        <dbReference type="SAM" id="Coils"/>
    </source>
</evidence>
<keyword evidence="6" id="KW-0597">Phosphoprotein</keyword>
<evidence type="ECO:0000256" key="8">
    <source>
        <dbReference type="ARBA" id="ARBA00022692"/>
    </source>
</evidence>
<keyword evidence="5" id="KW-0997">Cell inner membrane</keyword>
<keyword evidence="4" id="KW-1003">Cell membrane</keyword>
<comment type="function">
    <text evidence="15">Member of the two-component regulatory system DctB/DctD involved in the transport of C4-dicarboxylates. DctB functions as a membrane-associated protein kinase that phosphorylates DctD in response to environmental signals.</text>
</comment>
<dbReference type="PROSITE" id="PS50109">
    <property type="entry name" value="HIS_KIN"/>
    <property type="match status" value="1"/>
</dbReference>
<dbReference type="OrthoDB" id="7568856at2"/>
<name>A0A4R5VGP6_9RHOB</name>
<dbReference type="PRINTS" id="PR00344">
    <property type="entry name" value="BCTRLSENSOR"/>
</dbReference>
<dbReference type="Pfam" id="PF02518">
    <property type="entry name" value="HATPase_c"/>
    <property type="match status" value="1"/>
</dbReference>
<dbReference type="SUPFAM" id="SSF55874">
    <property type="entry name" value="ATPase domain of HSP90 chaperone/DNA topoisomerase II/histidine kinase"/>
    <property type="match status" value="1"/>
</dbReference>
<dbReference type="CDD" id="cd00082">
    <property type="entry name" value="HisKA"/>
    <property type="match status" value="1"/>
</dbReference>
<accession>A0A4R5VGP6</accession>
<reference evidence="20 21" key="1">
    <citation type="submission" date="2019-03" db="EMBL/GenBank/DDBJ databases">
        <title>Ruegeria lutea sp. nov., a novel strain, isolated from marine sediment, the Masan Bay, South Korea.</title>
        <authorList>
            <person name="Kim J."/>
            <person name="Kim D.-Y."/>
            <person name="Lee S.-S."/>
        </authorList>
    </citation>
    <scope>NUCLEOTIDE SEQUENCE [LARGE SCALE GENOMIC DNA]</scope>
    <source>
        <strain evidence="20 21">318-1</strain>
    </source>
</reference>
<evidence type="ECO:0000256" key="2">
    <source>
        <dbReference type="ARBA" id="ARBA00004429"/>
    </source>
</evidence>
<evidence type="ECO:0000256" key="10">
    <source>
        <dbReference type="ARBA" id="ARBA00022777"/>
    </source>
</evidence>
<keyword evidence="10 20" id="KW-0418">Kinase</keyword>
<keyword evidence="14 18" id="KW-0472">Membrane</keyword>
<dbReference type="InterPro" id="IPR036097">
    <property type="entry name" value="HisK_dim/P_sf"/>
</dbReference>
<evidence type="ECO:0000256" key="5">
    <source>
        <dbReference type="ARBA" id="ARBA00022519"/>
    </source>
</evidence>
<protein>
    <recommendedName>
        <fullName evidence="16">C4-dicarboxylate transport sensor protein DctB</fullName>
        <ecNumber evidence="3">2.7.13.3</ecNumber>
    </recommendedName>
</protein>
<evidence type="ECO:0000256" key="13">
    <source>
        <dbReference type="ARBA" id="ARBA00023012"/>
    </source>
</evidence>
<sequence length="582" mass="62274">MKSISPRWIVLAFVLGVAVVAAGIWRYGYLQALGQLTQRAEADLALASDRLATQLQVYQELAVVTVDRPGLRGLEDAGRRPVASALLRRVADLTGALDILYADADGRVLAAAQGIVGADLSGTAYFRRAMQGALGSDHGLAGPERRRAYYFAAPAFGADGRVTGALVVVADVEAVERSWRGGLPAVYFVDARRAVFIANRSELLFWRREPGQAGLTPAGGGALPFSAGRIGGHEIWRLDWGQYLPRRALHLTRALPVVGLTGEILIDVAPARRLAGLQAATVAAICLAFGAVLFLATERRRALAQANAKLEARVANRTRALSETNVMLRREVAEREEAEAALKQAQADLVQAGKLSALGQMSAGISHELNQPLMAIRQFADNGAAFLARGKAETAGENLRRIAEMAARMARIIKNLRAFARNESEPMGKVDLVQVIDSAVELTAARLRAEGVRLVWARPDGPLFVWGGEVRLAQVFVNLINNAADAMTGRAKRRITIDIEDEGARLAVSLRDSGPGIADPDKIFEPFYSTKEVGGDEGMGLGLSISYGLVQSFGGNIRGANAAGGGAVFTVELDRFREERAA</sequence>
<evidence type="ECO:0000256" key="4">
    <source>
        <dbReference type="ARBA" id="ARBA00022475"/>
    </source>
</evidence>
<dbReference type="InterPro" id="IPR036890">
    <property type="entry name" value="HATPase_C_sf"/>
</dbReference>
<dbReference type="InterPro" id="IPR005467">
    <property type="entry name" value="His_kinase_dom"/>
</dbReference>
<dbReference type="PIRSF" id="PIRSF036431">
    <property type="entry name" value="STHK_DctB"/>
    <property type="match status" value="1"/>
</dbReference>
<dbReference type="EMBL" id="SMUV01000039">
    <property type="protein sequence ID" value="TDK52166.1"/>
    <property type="molecule type" value="Genomic_DNA"/>
</dbReference>
<keyword evidence="17" id="KW-0175">Coiled coil</keyword>
<keyword evidence="9" id="KW-0547">Nucleotide-binding</keyword>
<evidence type="ECO:0000313" key="21">
    <source>
        <dbReference type="Proteomes" id="UP000295301"/>
    </source>
</evidence>
<dbReference type="FunFam" id="1.10.287.130:FF:000049">
    <property type="entry name" value="C4-dicarboxylate transport sensor protein DctB"/>
    <property type="match status" value="1"/>
</dbReference>
<dbReference type="PANTHER" id="PTHR43065:SF46">
    <property type="entry name" value="C4-DICARBOXYLATE TRANSPORT SENSOR PROTEIN DCTB"/>
    <property type="match status" value="1"/>
</dbReference>
<proteinExistence type="predicted"/>
<dbReference type="PANTHER" id="PTHR43065">
    <property type="entry name" value="SENSOR HISTIDINE KINASE"/>
    <property type="match status" value="1"/>
</dbReference>
<evidence type="ECO:0000256" key="15">
    <source>
        <dbReference type="ARBA" id="ARBA00059004"/>
    </source>
</evidence>
<dbReference type="InterPro" id="IPR003661">
    <property type="entry name" value="HisK_dim/P_dom"/>
</dbReference>
<dbReference type="SMART" id="SM00387">
    <property type="entry name" value="HATPase_c"/>
    <property type="match status" value="1"/>
</dbReference>
<evidence type="ECO:0000256" key="3">
    <source>
        <dbReference type="ARBA" id="ARBA00012438"/>
    </source>
</evidence>
<evidence type="ECO:0000256" key="12">
    <source>
        <dbReference type="ARBA" id="ARBA00022989"/>
    </source>
</evidence>
<evidence type="ECO:0000256" key="1">
    <source>
        <dbReference type="ARBA" id="ARBA00000085"/>
    </source>
</evidence>
<keyword evidence="11" id="KW-0067">ATP-binding</keyword>
<comment type="subcellular location">
    <subcellularLocation>
        <location evidence="2">Cell inner membrane</location>
        <topology evidence="2">Multi-pass membrane protein</topology>
    </subcellularLocation>
</comment>
<evidence type="ECO:0000256" key="14">
    <source>
        <dbReference type="ARBA" id="ARBA00023136"/>
    </source>
</evidence>
<dbReference type="AlphaFoldDB" id="A0A4R5VGP6"/>
<evidence type="ECO:0000256" key="7">
    <source>
        <dbReference type="ARBA" id="ARBA00022679"/>
    </source>
</evidence>
<keyword evidence="8 18" id="KW-0812">Transmembrane</keyword>
<organism evidence="20 21">
    <name type="scientific">Antarcticimicrobium luteum</name>
    <dbReference type="NCBI Taxonomy" id="2547397"/>
    <lineage>
        <taxon>Bacteria</taxon>
        <taxon>Pseudomonadati</taxon>
        <taxon>Pseudomonadota</taxon>
        <taxon>Alphaproteobacteria</taxon>
        <taxon>Rhodobacterales</taxon>
        <taxon>Paracoccaceae</taxon>
        <taxon>Antarcticimicrobium</taxon>
    </lineage>
</organism>
<dbReference type="InterPro" id="IPR003594">
    <property type="entry name" value="HATPase_dom"/>
</dbReference>
<feature type="coiled-coil region" evidence="17">
    <location>
        <begin position="328"/>
        <end position="355"/>
    </location>
</feature>